<reference evidence="1" key="1">
    <citation type="submission" date="2020-09" db="EMBL/GenBank/DDBJ databases">
        <title>Genome-Enabled Discovery of Anthraquinone Biosynthesis in Senna tora.</title>
        <authorList>
            <person name="Kang S.-H."/>
            <person name="Pandey R.P."/>
            <person name="Lee C.-M."/>
            <person name="Sim J.-S."/>
            <person name="Jeong J.-T."/>
            <person name="Choi B.-S."/>
            <person name="Jung M."/>
            <person name="Ginzburg D."/>
            <person name="Zhao K."/>
            <person name="Won S.Y."/>
            <person name="Oh T.-J."/>
            <person name="Yu Y."/>
            <person name="Kim N.-H."/>
            <person name="Lee O.R."/>
            <person name="Lee T.-H."/>
            <person name="Bashyal P."/>
            <person name="Kim T.-S."/>
            <person name="Lee W.-H."/>
            <person name="Kawkins C."/>
            <person name="Kim C.-K."/>
            <person name="Kim J.S."/>
            <person name="Ahn B.O."/>
            <person name="Rhee S.Y."/>
            <person name="Sohng J.K."/>
        </authorList>
    </citation>
    <scope>NUCLEOTIDE SEQUENCE</scope>
    <source>
        <tissue evidence="1">Leaf</tissue>
    </source>
</reference>
<dbReference type="EMBL" id="JAAIUW010000012">
    <property type="protein sequence ID" value="KAF7806918.1"/>
    <property type="molecule type" value="Genomic_DNA"/>
</dbReference>
<gene>
    <name evidence="1" type="ORF">G2W53_039079</name>
</gene>
<name>A0A834SM61_9FABA</name>
<comment type="caution">
    <text evidence="1">The sequence shown here is derived from an EMBL/GenBank/DDBJ whole genome shotgun (WGS) entry which is preliminary data.</text>
</comment>
<dbReference type="Proteomes" id="UP000634136">
    <property type="component" value="Unassembled WGS sequence"/>
</dbReference>
<organism evidence="1 2">
    <name type="scientific">Senna tora</name>
    <dbReference type="NCBI Taxonomy" id="362788"/>
    <lineage>
        <taxon>Eukaryota</taxon>
        <taxon>Viridiplantae</taxon>
        <taxon>Streptophyta</taxon>
        <taxon>Embryophyta</taxon>
        <taxon>Tracheophyta</taxon>
        <taxon>Spermatophyta</taxon>
        <taxon>Magnoliopsida</taxon>
        <taxon>eudicotyledons</taxon>
        <taxon>Gunneridae</taxon>
        <taxon>Pentapetalae</taxon>
        <taxon>rosids</taxon>
        <taxon>fabids</taxon>
        <taxon>Fabales</taxon>
        <taxon>Fabaceae</taxon>
        <taxon>Caesalpinioideae</taxon>
        <taxon>Cassia clade</taxon>
        <taxon>Senna</taxon>
    </lineage>
</organism>
<evidence type="ECO:0000313" key="2">
    <source>
        <dbReference type="Proteomes" id="UP000634136"/>
    </source>
</evidence>
<protein>
    <submittedName>
        <fullName evidence="1">Calcium-transporting ATPase 12, plasma membrane-type</fullName>
    </submittedName>
</protein>
<dbReference type="AlphaFoldDB" id="A0A834SM61"/>
<keyword evidence="2" id="KW-1185">Reference proteome</keyword>
<evidence type="ECO:0000313" key="1">
    <source>
        <dbReference type="EMBL" id="KAF7806918.1"/>
    </source>
</evidence>
<proteinExistence type="predicted"/>
<sequence>MVSDLEPNDVADHHVVHRHLLPPAAPDDVDSDVVGELRELAKLRVLPEITDGRDGDDEEDGEEDAPAVVPALADPLLLDAEGERQSSTNQQDEYRGVLEAFHHETEEASRRWLRVSIGTEHVSPALVLLLLVVVQIKNGEGWFGFGFGFLEVRNEGSRRKDGEKSRVPSFAGFIKVSGGIKECLNSLQIGHQRHRHIKRELNLK</sequence>
<accession>A0A834SM61</accession>